<feature type="transmembrane region" description="Helical" evidence="2">
    <location>
        <begin position="125"/>
        <end position="143"/>
    </location>
</feature>
<accession>A0ABR2ZS29</accession>
<name>A0ABR2ZS29_9AGAR</name>
<keyword evidence="2" id="KW-0812">Transmembrane</keyword>
<feature type="region of interest" description="Disordered" evidence="1">
    <location>
        <begin position="332"/>
        <end position="364"/>
    </location>
</feature>
<keyword evidence="2" id="KW-1133">Transmembrane helix</keyword>
<feature type="transmembrane region" description="Helical" evidence="2">
    <location>
        <begin position="35"/>
        <end position="53"/>
    </location>
</feature>
<feature type="transmembrane region" description="Helical" evidence="2">
    <location>
        <begin position="65"/>
        <end position="90"/>
    </location>
</feature>
<feature type="transmembrane region" description="Helical" evidence="2">
    <location>
        <begin position="155"/>
        <end position="173"/>
    </location>
</feature>
<dbReference type="EMBL" id="JBBXMP010000073">
    <property type="protein sequence ID" value="KAL0063824.1"/>
    <property type="molecule type" value="Genomic_DNA"/>
</dbReference>
<organism evidence="3 4">
    <name type="scientific">Marasmius tenuissimus</name>
    <dbReference type="NCBI Taxonomy" id="585030"/>
    <lineage>
        <taxon>Eukaryota</taxon>
        <taxon>Fungi</taxon>
        <taxon>Dikarya</taxon>
        <taxon>Basidiomycota</taxon>
        <taxon>Agaricomycotina</taxon>
        <taxon>Agaricomycetes</taxon>
        <taxon>Agaricomycetidae</taxon>
        <taxon>Agaricales</taxon>
        <taxon>Marasmiineae</taxon>
        <taxon>Marasmiaceae</taxon>
        <taxon>Marasmius</taxon>
    </lineage>
</organism>
<evidence type="ECO:0000313" key="3">
    <source>
        <dbReference type="EMBL" id="KAL0063824.1"/>
    </source>
</evidence>
<evidence type="ECO:0000256" key="2">
    <source>
        <dbReference type="SAM" id="Phobius"/>
    </source>
</evidence>
<evidence type="ECO:0000313" key="4">
    <source>
        <dbReference type="Proteomes" id="UP001437256"/>
    </source>
</evidence>
<feature type="compositionally biased region" description="Polar residues" evidence="1">
    <location>
        <begin position="338"/>
        <end position="347"/>
    </location>
</feature>
<feature type="compositionally biased region" description="Basic and acidic residues" evidence="1">
    <location>
        <begin position="355"/>
        <end position="364"/>
    </location>
</feature>
<keyword evidence="2" id="KW-0472">Membrane</keyword>
<feature type="transmembrane region" description="Helical" evidence="2">
    <location>
        <begin position="280"/>
        <end position="300"/>
    </location>
</feature>
<reference evidence="3 4" key="1">
    <citation type="submission" date="2024-05" db="EMBL/GenBank/DDBJ databases">
        <title>A draft genome resource for the thread blight pathogen Marasmius tenuissimus strain MS-2.</title>
        <authorList>
            <person name="Yulfo-Soto G.E."/>
            <person name="Baruah I.K."/>
            <person name="Amoako-Attah I."/>
            <person name="Bukari Y."/>
            <person name="Meinhardt L.W."/>
            <person name="Bailey B.A."/>
            <person name="Cohen S.P."/>
        </authorList>
    </citation>
    <scope>NUCLEOTIDE SEQUENCE [LARGE SCALE GENOMIC DNA]</scope>
    <source>
        <strain evidence="3 4">MS-2</strain>
    </source>
</reference>
<feature type="transmembrane region" description="Helical" evidence="2">
    <location>
        <begin position="200"/>
        <end position="221"/>
    </location>
</feature>
<protein>
    <submittedName>
        <fullName evidence="3">Uncharacterized protein</fullName>
    </submittedName>
</protein>
<comment type="caution">
    <text evidence="3">The sequence shown here is derived from an EMBL/GenBank/DDBJ whole genome shotgun (WGS) entry which is preliminary data.</text>
</comment>
<keyword evidence="4" id="KW-1185">Reference proteome</keyword>
<dbReference type="Proteomes" id="UP001437256">
    <property type="component" value="Unassembled WGS sequence"/>
</dbReference>
<sequence length="364" mass="40484">MDAVATSVPGLEEQQILTHIGTSVLANILSVVVETSLWVVGFIVFIWALRLQISSQKKWTTTRTVLLIVTIYLFLASTALWAMGVSWLVIGVKTYFLNVSKGVPLEVIEGIRDDSLSIFGLPMELLFLINMIVGDSVVIWRAWVICSSHRLQKLVLIPIAMLLASFAFTVIAANCLVTDGYSGGTAKAVGARTCEWGEPIAWAISLLTNFTSTSLIAVVAWRHRRLLNEGHMSARNSRSQQVLLTLVESGFIYCLVWLTQVDIFLQVPYSYTFKFFIQNFFGPFGDQISGIYAMSIIILVNKKQSISDFTSMASRSQPSTLVFATSDAGRDWKKENGSPMTTRFTGSRSEDEDSYAMRDLDLEK</sequence>
<feature type="transmembrane region" description="Helical" evidence="2">
    <location>
        <begin position="242"/>
        <end position="260"/>
    </location>
</feature>
<gene>
    <name evidence="3" type="ORF">AAF712_009269</name>
</gene>
<evidence type="ECO:0000256" key="1">
    <source>
        <dbReference type="SAM" id="MobiDB-lite"/>
    </source>
</evidence>
<proteinExistence type="predicted"/>